<dbReference type="SMART" id="SM00028">
    <property type="entry name" value="TPR"/>
    <property type="match status" value="5"/>
</dbReference>
<dbReference type="PROSITE" id="PS00108">
    <property type="entry name" value="PROTEIN_KINASE_ST"/>
    <property type="match status" value="1"/>
</dbReference>
<keyword evidence="4 5" id="KW-0067">ATP-binding</keyword>
<dbReference type="Gene3D" id="3.30.200.20">
    <property type="entry name" value="Phosphorylase Kinase, domain 1"/>
    <property type="match status" value="1"/>
</dbReference>
<dbReference type="InterPro" id="IPR019734">
    <property type="entry name" value="TPR_rpt"/>
</dbReference>
<keyword evidence="3 8" id="KW-0418">Kinase</keyword>
<dbReference type="GO" id="GO:0016301">
    <property type="term" value="F:kinase activity"/>
    <property type="evidence" value="ECO:0007669"/>
    <property type="project" value="UniProtKB-KW"/>
</dbReference>
<keyword evidence="2 5" id="KW-0547">Nucleotide-binding</keyword>
<accession>A0ABV9QU12</accession>
<feature type="domain" description="Protein kinase" evidence="7">
    <location>
        <begin position="78"/>
        <end position="335"/>
    </location>
</feature>
<dbReference type="PANTHER" id="PTHR43289">
    <property type="entry name" value="MITOGEN-ACTIVATED PROTEIN KINASE KINASE KINASE 20-RELATED"/>
    <property type="match status" value="1"/>
</dbReference>
<dbReference type="SUPFAM" id="SSF56112">
    <property type="entry name" value="Protein kinase-like (PK-like)"/>
    <property type="match status" value="1"/>
</dbReference>
<proteinExistence type="predicted"/>
<evidence type="ECO:0000256" key="2">
    <source>
        <dbReference type="ARBA" id="ARBA00022741"/>
    </source>
</evidence>
<comment type="caution">
    <text evidence="8">The sequence shown here is derived from an EMBL/GenBank/DDBJ whole genome shotgun (WGS) entry which is preliminary data.</text>
</comment>
<name>A0ABV9QU12_9GAMM</name>
<dbReference type="PROSITE" id="PS50011">
    <property type="entry name" value="PROTEIN_KINASE_DOM"/>
    <property type="match status" value="1"/>
</dbReference>
<sequence length="918" mass="101225">MDHSEISPARWQRLQELFDGLLALPAGARAAWLAGLGDDEALKREAVRLVEADQGGTAGLPHASLRATASPGGRLGPYRLGEEIGSGGMGTVFLAERADGTFRRHVAIKLLRGFPTRESAQRLRRERQILADLDHPNIARLLDGGSMPDGQPYLVMEYVDGEPLNEFCRRRDPPLAAKLQLIDKICMAVQYAHQRLVIHRDLKPANVLVRADGEPILLDFGIAKLLDHSDAPAQTTRLSWLSAAYASPEQRRGQRVDTATDVYGLGVLLHEIVYGIAPTADGQLRLPERSHRRRVNKDLARIVAQATRAEPERRYGTAAALAEDLRNCLGDRPVLAARDRPAYRLAKFVRRHRIAVAATACALAAGAGLTWRLAQERDRARQAERIAEHRSAAAEGVVDYVVALFRSASPENSGNRPITPRDLVDRGRREIGTMLDDAPEQHARLLATLGKLYLELGLTQPAIDALGQAAELAGAHGTPRQRASYLADQGLAMILAERTDLAQATLQEALATLGEAARDERKLAAEILSTLAIAQARNGDPAAAEAHVRRALDYAGDMTGRDRLAYARSLYASAEVKIRLNRLDEAEREAERSIALMRSLLPIDAPEVLNAQGILETVYEQQGRYADGERLLRGMLQARLRTLDPASLWVVTTRINLAQMVQLQGRIVEAIALMRQTQELLRDSGQRQSPSYSLVLNNLASALEQAGDFAGAQPMFREAFDLLLEQSEDPDSPGLAVYRLNLGFNLLKNGQMDAALPLIQAPVKGSDDSRDVNVARVNRLFRLAEWMRRSHRLDEASAHTEQLEAALRKLEPPTHPRFGYLARARGLILRDRDRLAEAETELRRAAQMLSQKIGRNANNTIETELDLAEVLLARGKVDDARALHQRMAPLLAERFVPDSAVRKRHLAMARRLDGGAAR</sequence>
<keyword evidence="1" id="KW-0808">Transferase</keyword>
<evidence type="ECO:0000256" key="6">
    <source>
        <dbReference type="SAM" id="Coils"/>
    </source>
</evidence>
<dbReference type="CDD" id="cd14014">
    <property type="entry name" value="STKc_PknB_like"/>
    <property type="match status" value="1"/>
</dbReference>
<evidence type="ECO:0000313" key="9">
    <source>
        <dbReference type="Proteomes" id="UP001595886"/>
    </source>
</evidence>
<dbReference type="SUPFAM" id="SSF48452">
    <property type="entry name" value="TPR-like"/>
    <property type="match status" value="3"/>
</dbReference>
<feature type="binding site" evidence="5">
    <location>
        <position position="109"/>
    </location>
    <ligand>
        <name>ATP</name>
        <dbReference type="ChEBI" id="CHEBI:30616"/>
    </ligand>
</feature>
<gene>
    <name evidence="8" type="ORF">ACFO6Q_08095</name>
</gene>
<keyword evidence="6" id="KW-0175">Coiled coil</keyword>
<evidence type="ECO:0000256" key="4">
    <source>
        <dbReference type="ARBA" id="ARBA00022840"/>
    </source>
</evidence>
<dbReference type="SMART" id="SM00220">
    <property type="entry name" value="S_TKc"/>
    <property type="match status" value="1"/>
</dbReference>
<dbReference type="RefSeq" id="WP_380020121.1">
    <property type="nucleotide sequence ID" value="NZ_JBHSHD010000007.1"/>
</dbReference>
<evidence type="ECO:0000313" key="8">
    <source>
        <dbReference type="EMBL" id="MFC4820281.1"/>
    </source>
</evidence>
<dbReference type="InterPro" id="IPR000719">
    <property type="entry name" value="Prot_kinase_dom"/>
</dbReference>
<dbReference type="InterPro" id="IPR011990">
    <property type="entry name" value="TPR-like_helical_dom_sf"/>
</dbReference>
<dbReference type="InterPro" id="IPR008271">
    <property type="entry name" value="Ser/Thr_kinase_AS"/>
</dbReference>
<evidence type="ECO:0000256" key="1">
    <source>
        <dbReference type="ARBA" id="ARBA00022679"/>
    </source>
</evidence>
<dbReference type="PANTHER" id="PTHR43289:SF34">
    <property type="entry name" value="SERINE_THREONINE-PROTEIN KINASE YBDM-RELATED"/>
    <property type="match status" value="1"/>
</dbReference>
<protein>
    <submittedName>
        <fullName evidence="8">Protein kinase</fullName>
    </submittedName>
</protein>
<dbReference type="EMBL" id="JBHSHD010000007">
    <property type="protein sequence ID" value="MFC4820281.1"/>
    <property type="molecule type" value="Genomic_DNA"/>
</dbReference>
<reference evidence="9" key="1">
    <citation type="journal article" date="2019" name="Int. J. Syst. Evol. Microbiol.">
        <title>The Global Catalogue of Microorganisms (GCM) 10K type strain sequencing project: providing services to taxonomists for standard genome sequencing and annotation.</title>
        <authorList>
            <consortium name="The Broad Institute Genomics Platform"/>
            <consortium name="The Broad Institute Genome Sequencing Center for Infectious Disease"/>
            <person name="Wu L."/>
            <person name="Ma J."/>
        </authorList>
    </citation>
    <scope>NUCLEOTIDE SEQUENCE [LARGE SCALE GENOMIC DNA]</scope>
    <source>
        <strain evidence="9">CCUG 30340</strain>
    </source>
</reference>
<evidence type="ECO:0000256" key="3">
    <source>
        <dbReference type="ARBA" id="ARBA00022777"/>
    </source>
</evidence>
<dbReference type="InterPro" id="IPR017441">
    <property type="entry name" value="Protein_kinase_ATP_BS"/>
</dbReference>
<dbReference type="Gene3D" id="1.10.510.10">
    <property type="entry name" value="Transferase(Phosphotransferase) domain 1"/>
    <property type="match status" value="1"/>
</dbReference>
<evidence type="ECO:0000259" key="7">
    <source>
        <dbReference type="PROSITE" id="PS50011"/>
    </source>
</evidence>
<dbReference type="PROSITE" id="PS00107">
    <property type="entry name" value="PROTEIN_KINASE_ATP"/>
    <property type="match status" value="1"/>
</dbReference>
<dbReference type="InterPro" id="IPR011009">
    <property type="entry name" value="Kinase-like_dom_sf"/>
</dbReference>
<evidence type="ECO:0000256" key="5">
    <source>
        <dbReference type="PROSITE-ProRule" id="PRU10141"/>
    </source>
</evidence>
<dbReference type="Gene3D" id="1.25.40.10">
    <property type="entry name" value="Tetratricopeptide repeat domain"/>
    <property type="match status" value="3"/>
</dbReference>
<dbReference type="Proteomes" id="UP001595886">
    <property type="component" value="Unassembled WGS sequence"/>
</dbReference>
<dbReference type="Pfam" id="PF00069">
    <property type="entry name" value="Pkinase"/>
    <property type="match status" value="1"/>
</dbReference>
<dbReference type="Pfam" id="PF13424">
    <property type="entry name" value="TPR_12"/>
    <property type="match status" value="2"/>
</dbReference>
<feature type="coiled-coil region" evidence="6">
    <location>
        <begin position="828"/>
        <end position="855"/>
    </location>
</feature>
<keyword evidence="9" id="KW-1185">Reference proteome</keyword>
<organism evidence="8 9">
    <name type="scientific">Dokdonella ginsengisoli</name>
    <dbReference type="NCBI Taxonomy" id="363846"/>
    <lineage>
        <taxon>Bacteria</taxon>
        <taxon>Pseudomonadati</taxon>
        <taxon>Pseudomonadota</taxon>
        <taxon>Gammaproteobacteria</taxon>
        <taxon>Lysobacterales</taxon>
        <taxon>Rhodanobacteraceae</taxon>
        <taxon>Dokdonella</taxon>
    </lineage>
</organism>